<feature type="compositionally biased region" description="Low complexity" evidence="1">
    <location>
        <begin position="189"/>
        <end position="205"/>
    </location>
</feature>
<dbReference type="AlphaFoldDB" id="A0A4S8MII7"/>
<feature type="region of interest" description="Disordered" evidence="1">
    <location>
        <begin position="94"/>
        <end position="114"/>
    </location>
</feature>
<evidence type="ECO:0000256" key="1">
    <source>
        <dbReference type="SAM" id="MobiDB-lite"/>
    </source>
</evidence>
<feature type="compositionally biased region" description="Polar residues" evidence="1">
    <location>
        <begin position="715"/>
        <end position="728"/>
    </location>
</feature>
<feature type="compositionally biased region" description="Polar residues" evidence="1">
    <location>
        <begin position="693"/>
        <end position="707"/>
    </location>
</feature>
<feature type="compositionally biased region" description="Acidic residues" evidence="1">
    <location>
        <begin position="850"/>
        <end position="862"/>
    </location>
</feature>
<protein>
    <submittedName>
        <fullName evidence="2">Uncharacterized protein</fullName>
    </submittedName>
</protein>
<dbReference type="EMBL" id="ML179077">
    <property type="protein sequence ID" value="THV02392.1"/>
    <property type="molecule type" value="Genomic_DNA"/>
</dbReference>
<dbReference type="OrthoDB" id="3357439at2759"/>
<feature type="compositionally biased region" description="Basic residues" evidence="1">
    <location>
        <begin position="933"/>
        <end position="944"/>
    </location>
</feature>
<feature type="compositionally biased region" description="Polar residues" evidence="1">
    <location>
        <begin position="643"/>
        <end position="656"/>
    </location>
</feature>
<feature type="compositionally biased region" description="Low complexity" evidence="1">
    <location>
        <begin position="94"/>
        <end position="106"/>
    </location>
</feature>
<feature type="compositionally biased region" description="Basic and acidic residues" evidence="1">
    <location>
        <begin position="388"/>
        <end position="399"/>
    </location>
</feature>
<evidence type="ECO:0000313" key="3">
    <source>
        <dbReference type="Proteomes" id="UP000297245"/>
    </source>
</evidence>
<feature type="compositionally biased region" description="Polar residues" evidence="1">
    <location>
        <begin position="514"/>
        <end position="523"/>
    </location>
</feature>
<feature type="compositionally biased region" description="Polar residues" evidence="1">
    <location>
        <begin position="750"/>
        <end position="763"/>
    </location>
</feature>
<dbReference type="Proteomes" id="UP000297245">
    <property type="component" value="Unassembled WGS sequence"/>
</dbReference>
<feature type="compositionally biased region" description="Acidic residues" evidence="1">
    <location>
        <begin position="588"/>
        <end position="597"/>
    </location>
</feature>
<gene>
    <name evidence="2" type="ORF">K435DRAFT_836454</name>
</gene>
<feature type="compositionally biased region" description="Basic and acidic residues" evidence="1">
    <location>
        <begin position="309"/>
        <end position="319"/>
    </location>
</feature>
<feature type="compositionally biased region" description="Basic and acidic residues" evidence="1">
    <location>
        <begin position="261"/>
        <end position="273"/>
    </location>
</feature>
<evidence type="ECO:0000313" key="2">
    <source>
        <dbReference type="EMBL" id="THV02392.1"/>
    </source>
</evidence>
<feature type="compositionally biased region" description="Polar residues" evidence="1">
    <location>
        <begin position="377"/>
        <end position="387"/>
    </location>
</feature>
<reference evidence="2 3" key="1">
    <citation type="journal article" date="2019" name="Nat. Ecol. Evol.">
        <title>Megaphylogeny resolves global patterns of mushroom evolution.</title>
        <authorList>
            <person name="Varga T."/>
            <person name="Krizsan K."/>
            <person name="Foldi C."/>
            <person name="Dima B."/>
            <person name="Sanchez-Garcia M."/>
            <person name="Sanchez-Ramirez S."/>
            <person name="Szollosi G.J."/>
            <person name="Szarkandi J.G."/>
            <person name="Papp V."/>
            <person name="Albert L."/>
            <person name="Andreopoulos W."/>
            <person name="Angelini C."/>
            <person name="Antonin V."/>
            <person name="Barry K.W."/>
            <person name="Bougher N.L."/>
            <person name="Buchanan P."/>
            <person name="Buyck B."/>
            <person name="Bense V."/>
            <person name="Catcheside P."/>
            <person name="Chovatia M."/>
            <person name="Cooper J."/>
            <person name="Damon W."/>
            <person name="Desjardin D."/>
            <person name="Finy P."/>
            <person name="Geml J."/>
            <person name="Haridas S."/>
            <person name="Hughes K."/>
            <person name="Justo A."/>
            <person name="Karasinski D."/>
            <person name="Kautmanova I."/>
            <person name="Kiss B."/>
            <person name="Kocsube S."/>
            <person name="Kotiranta H."/>
            <person name="LaButti K.M."/>
            <person name="Lechner B.E."/>
            <person name="Liimatainen K."/>
            <person name="Lipzen A."/>
            <person name="Lukacs Z."/>
            <person name="Mihaltcheva S."/>
            <person name="Morgado L.N."/>
            <person name="Niskanen T."/>
            <person name="Noordeloos M.E."/>
            <person name="Ohm R.A."/>
            <person name="Ortiz-Santana B."/>
            <person name="Ovrebo C."/>
            <person name="Racz N."/>
            <person name="Riley R."/>
            <person name="Savchenko A."/>
            <person name="Shiryaev A."/>
            <person name="Soop K."/>
            <person name="Spirin V."/>
            <person name="Szebenyi C."/>
            <person name="Tomsovsky M."/>
            <person name="Tulloss R.E."/>
            <person name="Uehling J."/>
            <person name="Grigoriev I.V."/>
            <person name="Vagvolgyi C."/>
            <person name="Papp T."/>
            <person name="Martin F.M."/>
            <person name="Miettinen O."/>
            <person name="Hibbett D.S."/>
            <person name="Nagy L.G."/>
        </authorList>
    </citation>
    <scope>NUCLEOTIDE SEQUENCE [LARGE SCALE GENOMIC DNA]</scope>
    <source>
        <strain evidence="2 3">CBS 962.96</strain>
    </source>
</reference>
<feature type="region of interest" description="Disordered" evidence="1">
    <location>
        <begin position="553"/>
        <end position="875"/>
    </location>
</feature>
<feature type="compositionally biased region" description="Polar residues" evidence="1">
    <location>
        <begin position="177"/>
        <end position="188"/>
    </location>
</feature>
<name>A0A4S8MII7_DENBC</name>
<proteinExistence type="predicted"/>
<feature type="compositionally biased region" description="Acidic residues" evidence="1">
    <location>
        <begin position="500"/>
        <end position="509"/>
    </location>
</feature>
<feature type="compositionally biased region" description="Polar residues" evidence="1">
    <location>
        <begin position="479"/>
        <end position="497"/>
    </location>
</feature>
<keyword evidence="3" id="KW-1185">Reference proteome</keyword>
<feature type="region of interest" description="Disordered" evidence="1">
    <location>
        <begin position="142"/>
        <end position="527"/>
    </location>
</feature>
<feature type="compositionally biased region" description="Polar residues" evidence="1">
    <location>
        <begin position="836"/>
        <end position="848"/>
    </location>
</feature>
<sequence length="944" mass="101755">MDTNGRKRKRESSDTIITYLAPNKTFERLLKETSLDEIRQVVRRKLNLADNESIQLAQLRSGRVIDLDDDGDFDAFRVTASMSDSVDVRVSISSNCSSSIPTPSDSQTLSPALPSTAMAAPNEDIVPSAAPKRKVVFDDLAVSSSSDSPVLPPRKRRKSISNSTPSVRYTLGPPTPSQLDMQPSNPEDSTTISITSSIPSGGTATVHEPPNNNHSLEGGPEAVTTQNDGTSAVSTREQRTTQEEGGPGDGDKRKKKTKAKKLPDPENEARDTSESLEALNEASTNRKSNKKFPEQLAEAMNSATNSQDEGQKGPDDTTPGRRTARRKSVSVFIEPRPSTVTSAQKNLQKGTTAEIPGEAGKGRRKKKKKQAAVVGDTVTQDIQSEPTAKNRGETPEPSKKAQTKKSMKDTPSASPSKLASARAALANIIHRNRSMPPPSKATPGTAEKRTSSVPPSKGDDDAPPPQKRSDSRRLGKAALTTQTNPNLGSSDAQNSIANIDDSDSSDDEPVNYMPVQTPSSQKSAPIAFPDVDLDTLIRGPNKRRLTLDNALLASAQTSTPADNVSLEEDVDESQKNRKRSVGRSNWSDSEDGDDDDSSSGKERVEDAEGDVNMGNENASPKPPETLHTNLHNNIDEARKPVQLAQTASQNISSPASRSVVPLEDLDPIQPVVEVPRAESPIEVDSTQDDTAKPPSSRTRSRQASNLSIPKPKPPSTQTLARASNTQPLSIHEQGVRESIVKMTRSRAKQPVSSQPKSLDNNANPAEPLVDTPMQAAKSVATAVTPAGWTTLQSPPSSSRSPSETAGLDELRSSSQPLFDDNDRSKDSHSQPLFIASESQAQFPYSQWQDDVGEADSDDEEEVAQAITVQSRTSRTTSFRRLTDIASQHTLFSAPLSQPIEPQKSTTDMYGEMADVYGDDSETDSDSDVEKSHIPRSRRAGAKTR</sequence>
<feature type="compositionally biased region" description="Low complexity" evidence="1">
    <location>
        <begin position="793"/>
        <end position="802"/>
    </location>
</feature>
<feature type="compositionally biased region" description="Polar residues" evidence="1">
    <location>
        <begin position="338"/>
        <end position="351"/>
    </location>
</feature>
<feature type="region of interest" description="Disordered" evidence="1">
    <location>
        <begin position="914"/>
        <end position="944"/>
    </location>
</feature>
<organism evidence="2 3">
    <name type="scientific">Dendrothele bispora (strain CBS 962.96)</name>
    <dbReference type="NCBI Taxonomy" id="1314807"/>
    <lineage>
        <taxon>Eukaryota</taxon>
        <taxon>Fungi</taxon>
        <taxon>Dikarya</taxon>
        <taxon>Basidiomycota</taxon>
        <taxon>Agaricomycotina</taxon>
        <taxon>Agaricomycetes</taxon>
        <taxon>Agaricomycetidae</taxon>
        <taxon>Agaricales</taxon>
        <taxon>Agaricales incertae sedis</taxon>
        <taxon>Dendrothele</taxon>
    </lineage>
</organism>
<feature type="compositionally biased region" description="Acidic residues" evidence="1">
    <location>
        <begin position="916"/>
        <end position="926"/>
    </location>
</feature>
<feature type="compositionally biased region" description="Polar residues" evidence="1">
    <location>
        <begin position="223"/>
        <end position="235"/>
    </location>
</feature>
<accession>A0A4S8MII7</accession>